<comment type="cofactor">
    <cofactor evidence="8">
        <name>Mg(2+)</name>
        <dbReference type="ChEBI" id="CHEBI:18420"/>
    </cofactor>
</comment>
<evidence type="ECO:0000256" key="3">
    <source>
        <dbReference type="ARBA" id="ARBA00022741"/>
    </source>
</evidence>
<keyword evidence="3 6" id="KW-0547">Nucleotide-binding</keyword>
<dbReference type="GO" id="GO:0003924">
    <property type="term" value="F:GTPase activity"/>
    <property type="evidence" value="ECO:0007669"/>
    <property type="project" value="UniProtKB-UniRule"/>
</dbReference>
<comment type="caution">
    <text evidence="10">The sequence shown here is derived from an EMBL/GenBank/DDBJ whole genome shotgun (WGS) entry which is preliminary data.</text>
</comment>
<comment type="function">
    <text evidence="6">GTPase that associates with the 50S ribosomal subunit and may have a role during protein synthesis or ribosome biogenesis.</text>
</comment>
<gene>
    <name evidence="6 10" type="primary">hflX</name>
    <name evidence="10" type="ORF">HXK21_08470</name>
</gene>
<dbReference type="InterPro" id="IPR006073">
    <property type="entry name" value="GTP-bd"/>
</dbReference>
<dbReference type="FunFam" id="3.40.50.11060:FF:000001">
    <property type="entry name" value="GTPase HflX"/>
    <property type="match status" value="1"/>
</dbReference>
<feature type="binding site" evidence="7">
    <location>
        <begin position="247"/>
        <end position="251"/>
    </location>
    <ligand>
        <name>GTP</name>
        <dbReference type="ChEBI" id="CHEBI:37565"/>
    </ligand>
</feature>
<comment type="subunit">
    <text evidence="6">Monomer. Associates with the 50S ribosomal subunit.</text>
</comment>
<dbReference type="InterPro" id="IPR030394">
    <property type="entry name" value="G_HFLX_dom"/>
</dbReference>
<dbReference type="AlphaFoldDB" id="A0A929RZD1"/>
<evidence type="ECO:0000256" key="8">
    <source>
        <dbReference type="PIRSR" id="PIRSR006809-2"/>
    </source>
</evidence>
<dbReference type="PANTHER" id="PTHR10229:SF0">
    <property type="entry name" value="GTP-BINDING PROTEIN 6-RELATED"/>
    <property type="match status" value="1"/>
</dbReference>
<dbReference type="Gene3D" id="6.10.250.2860">
    <property type="match status" value="1"/>
</dbReference>
<dbReference type="InterPro" id="IPR016496">
    <property type="entry name" value="GTPase_HflX"/>
</dbReference>
<proteinExistence type="inferred from homology"/>
<evidence type="ECO:0000313" key="11">
    <source>
        <dbReference type="Proteomes" id="UP000704068"/>
    </source>
</evidence>
<evidence type="ECO:0000256" key="6">
    <source>
        <dbReference type="HAMAP-Rule" id="MF_00900"/>
    </source>
</evidence>
<evidence type="ECO:0000256" key="7">
    <source>
        <dbReference type="PIRSR" id="PIRSR006809-1"/>
    </source>
</evidence>
<dbReference type="Proteomes" id="UP000704068">
    <property type="component" value="Unassembled WGS sequence"/>
</dbReference>
<dbReference type="InterPro" id="IPR027417">
    <property type="entry name" value="P-loop_NTPase"/>
</dbReference>
<dbReference type="Pfam" id="PF13167">
    <property type="entry name" value="GTP-bdg_N"/>
    <property type="match status" value="1"/>
</dbReference>
<evidence type="ECO:0000313" key="10">
    <source>
        <dbReference type="EMBL" id="MBF0971056.1"/>
    </source>
</evidence>
<dbReference type="Pfam" id="PF16360">
    <property type="entry name" value="GTP-bdg_M"/>
    <property type="match status" value="1"/>
</dbReference>
<dbReference type="Gene3D" id="3.40.50.11060">
    <property type="entry name" value="GTPase HflX, N-terminal domain"/>
    <property type="match status" value="1"/>
</dbReference>
<dbReference type="NCBIfam" id="TIGR03156">
    <property type="entry name" value="GTP_HflX"/>
    <property type="match status" value="1"/>
</dbReference>
<dbReference type="InterPro" id="IPR005225">
    <property type="entry name" value="Small_GTP-bd"/>
</dbReference>
<name>A0A929RZD1_9BACT</name>
<dbReference type="CDD" id="cd01878">
    <property type="entry name" value="HflX"/>
    <property type="match status" value="1"/>
</dbReference>
<comment type="subcellular location">
    <subcellularLocation>
        <location evidence="6">Cytoplasm</location>
    </subcellularLocation>
    <text evidence="6">May associate with membranes.</text>
</comment>
<dbReference type="PIRSF" id="PIRSF006809">
    <property type="entry name" value="GTP-binding_hflX_prd"/>
    <property type="match status" value="1"/>
</dbReference>
<dbReference type="InterPro" id="IPR042108">
    <property type="entry name" value="GTPase_HflX_N_sf"/>
</dbReference>
<keyword evidence="5 6" id="KW-0342">GTP-binding</keyword>
<dbReference type="InterPro" id="IPR032305">
    <property type="entry name" value="GTP-bd_M"/>
</dbReference>
<sequence>MEERNTIRKENERAVLVALITKTQDERKTKEYLDELEFLAETAGATTAKRFTQRLDGPSSVTYVGKGKIEEIRDYIIAEEEAERAIDLVIFDDELSAKQLRNIEKEVNVRVVDRTNLILDIFAMRAQTANAKTQVELAQYKYMLPRLQRMWTHLERQGGGSGSGGGKGSVGLRGPGETQLEMDRRIILNRMALLKQRLADIDRQKKTQRGNRGKMIRVALVGYTNVGKSTLLNLMSKSEVFAENKLFATLDTTVRKVVIDNLPFLLTDTVGFIRKIPTDLVDSFKSTLDEVREADLLLHVVDISHPDFEEQIQVVEKTLAELGTSGRPTILVFNKIDAYRWVEKEADDLTPKQKENISLAELRQTYMAKMQENCIFISAREKTNIEQLRELLYQKVRELHVQKYPYNDFLYQHYDQEGQPE</sequence>
<feature type="binding site" evidence="7">
    <location>
        <begin position="222"/>
        <end position="229"/>
    </location>
    <ligand>
        <name>GTP</name>
        <dbReference type="ChEBI" id="CHEBI:37565"/>
    </ligand>
</feature>
<dbReference type="PANTHER" id="PTHR10229">
    <property type="entry name" value="GTP-BINDING PROTEIN HFLX"/>
    <property type="match status" value="1"/>
</dbReference>
<dbReference type="Gene3D" id="3.40.50.300">
    <property type="entry name" value="P-loop containing nucleotide triphosphate hydrolases"/>
    <property type="match status" value="1"/>
</dbReference>
<dbReference type="GO" id="GO:0005525">
    <property type="term" value="F:GTP binding"/>
    <property type="evidence" value="ECO:0007669"/>
    <property type="project" value="UniProtKB-UniRule"/>
</dbReference>
<feature type="binding site" evidence="7">
    <location>
        <begin position="334"/>
        <end position="337"/>
    </location>
    <ligand>
        <name>GTP</name>
        <dbReference type="ChEBI" id="CHEBI:37565"/>
    </ligand>
</feature>
<organism evidence="10 11">
    <name type="scientific">Alloprevotella tannerae</name>
    <dbReference type="NCBI Taxonomy" id="76122"/>
    <lineage>
        <taxon>Bacteria</taxon>
        <taxon>Pseudomonadati</taxon>
        <taxon>Bacteroidota</taxon>
        <taxon>Bacteroidia</taxon>
        <taxon>Bacteroidales</taxon>
        <taxon>Prevotellaceae</taxon>
        <taxon>Alloprevotella</taxon>
    </lineage>
</organism>
<comment type="similarity">
    <text evidence="6">Belongs to the TRAFAC class OBG-HflX-like GTPase superfamily. HflX GTPase family.</text>
</comment>
<reference evidence="10" key="1">
    <citation type="submission" date="2020-04" db="EMBL/GenBank/DDBJ databases">
        <title>Deep metagenomics examines the oral microbiome during advanced dental caries in children, revealing novel taxa and co-occurrences with host molecules.</title>
        <authorList>
            <person name="Baker J.L."/>
            <person name="Morton J.T."/>
            <person name="Dinis M."/>
            <person name="Alvarez R."/>
            <person name="Tran N.C."/>
            <person name="Knight R."/>
            <person name="Edlund A."/>
        </authorList>
    </citation>
    <scope>NUCLEOTIDE SEQUENCE</scope>
    <source>
        <strain evidence="10">JCVI_34_bin.1</strain>
    </source>
</reference>
<dbReference type="FunFam" id="3.40.50.300:FF:000955">
    <property type="entry name" value="GTPase HflX"/>
    <property type="match status" value="1"/>
</dbReference>
<feature type="domain" description="Hflx-type G" evidence="9">
    <location>
        <begin position="216"/>
        <end position="400"/>
    </location>
</feature>
<dbReference type="GO" id="GO:0046872">
    <property type="term" value="F:metal ion binding"/>
    <property type="evidence" value="ECO:0007669"/>
    <property type="project" value="UniProtKB-KW"/>
</dbReference>
<evidence type="ECO:0000259" key="9">
    <source>
        <dbReference type="PROSITE" id="PS51705"/>
    </source>
</evidence>
<keyword evidence="2 8" id="KW-0479">Metal-binding</keyword>
<evidence type="ECO:0000256" key="1">
    <source>
        <dbReference type="ARBA" id="ARBA00022490"/>
    </source>
</evidence>
<protein>
    <recommendedName>
        <fullName evidence="6">GTPase HflX</fullName>
    </recommendedName>
    <alternativeName>
        <fullName evidence="6">GTP-binding protein HflX</fullName>
    </alternativeName>
</protein>
<accession>A0A929RZD1</accession>
<keyword evidence="4 8" id="KW-0460">Magnesium</keyword>
<dbReference type="RefSeq" id="WP_237781968.1">
    <property type="nucleotide sequence ID" value="NZ_JABZGR010000036.1"/>
</dbReference>
<dbReference type="PROSITE" id="PS51705">
    <property type="entry name" value="G_HFLX"/>
    <property type="match status" value="1"/>
</dbReference>
<dbReference type="SUPFAM" id="SSF52540">
    <property type="entry name" value="P-loop containing nucleoside triphosphate hydrolases"/>
    <property type="match status" value="1"/>
</dbReference>
<dbReference type="GO" id="GO:0005737">
    <property type="term" value="C:cytoplasm"/>
    <property type="evidence" value="ECO:0007669"/>
    <property type="project" value="UniProtKB-SubCell"/>
</dbReference>
<feature type="binding site" evidence="8">
    <location>
        <position position="249"/>
    </location>
    <ligand>
        <name>Mg(2+)</name>
        <dbReference type="ChEBI" id="CHEBI:18420"/>
    </ligand>
</feature>
<feature type="binding site" evidence="7">
    <location>
        <begin position="268"/>
        <end position="271"/>
    </location>
    <ligand>
        <name>GTP</name>
        <dbReference type="ChEBI" id="CHEBI:37565"/>
    </ligand>
</feature>
<keyword evidence="1 6" id="KW-0963">Cytoplasm</keyword>
<evidence type="ECO:0000256" key="5">
    <source>
        <dbReference type="ARBA" id="ARBA00023134"/>
    </source>
</evidence>
<dbReference type="NCBIfam" id="TIGR00231">
    <property type="entry name" value="small_GTP"/>
    <property type="match status" value="1"/>
</dbReference>
<dbReference type="EMBL" id="JABZGR010000036">
    <property type="protein sequence ID" value="MBF0971056.1"/>
    <property type="molecule type" value="Genomic_DNA"/>
</dbReference>
<evidence type="ECO:0000256" key="4">
    <source>
        <dbReference type="ARBA" id="ARBA00022842"/>
    </source>
</evidence>
<feature type="binding site" evidence="7">
    <location>
        <begin position="378"/>
        <end position="380"/>
    </location>
    <ligand>
        <name>GTP</name>
        <dbReference type="ChEBI" id="CHEBI:37565"/>
    </ligand>
</feature>
<dbReference type="PRINTS" id="PR00326">
    <property type="entry name" value="GTP1OBG"/>
</dbReference>
<dbReference type="Pfam" id="PF01926">
    <property type="entry name" value="MMR_HSR1"/>
    <property type="match status" value="1"/>
</dbReference>
<dbReference type="GO" id="GO:0043022">
    <property type="term" value="F:ribosome binding"/>
    <property type="evidence" value="ECO:0007669"/>
    <property type="project" value="TreeGrafter"/>
</dbReference>
<dbReference type="InterPro" id="IPR025121">
    <property type="entry name" value="GTPase_HflX_N"/>
</dbReference>
<feature type="binding site" evidence="8">
    <location>
        <position position="229"/>
    </location>
    <ligand>
        <name>Mg(2+)</name>
        <dbReference type="ChEBI" id="CHEBI:18420"/>
    </ligand>
</feature>
<evidence type="ECO:0000256" key="2">
    <source>
        <dbReference type="ARBA" id="ARBA00022723"/>
    </source>
</evidence>
<dbReference type="HAMAP" id="MF_00900">
    <property type="entry name" value="GTPase_HflX"/>
    <property type="match status" value="1"/>
</dbReference>